<evidence type="ECO:0000313" key="4">
    <source>
        <dbReference type="Proteomes" id="UP001161017"/>
    </source>
</evidence>
<feature type="compositionally biased region" description="Polar residues" evidence="1">
    <location>
        <begin position="17"/>
        <end position="27"/>
    </location>
</feature>
<evidence type="ECO:0000256" key="1">
    <source>
        <dbReference type="SAM" id="MobiDB-lite"/>
    </source>
</evidence>
<comment type="caution">
    <text evidence="3">The sequence shown here is derived from an EMBL/GenBank/DDBJ whole genome shotgun (WGS) entry which is preliminary data.</text>
</comment>
<proteinExistence type="predicted"/>
<gene>
    <name evidence="3" type="ORF">OHK93_002151</name>
</gene>
<dbReference type="Pfam" id="PF12014">
    <property type="entry name" value="Cyclin_D1_bind"/>
    <property type="match status" value="1"/>
</dbReference>
<keyword evidence="4" id="KW-1185">Reference proteome</keyword>
<reference evidence="3" key="1">
    <citation type="journal article" date="2023" name="Genome Biol. Evol.">
        <title>First Whole Genome Sequence and Flow Cytometry Genome Size Data for the Lichen-Forming Fungus Ramalina farinacea (Ascomycota).</title>
        <authorList>
            <person name="Llewellyn T."/>
            <person name="Mian S."/>
            <person name="Hill R."/>
            <person name="Leitch I.J."/>
            <person name="Gaya E."/>
        </authorList>
    </citation>
    <scope>NUCLEOTIDE SEQUENCE</scope>
    <source>
        <strain evidence="3">LIQ254RAFAR</strain>
    </source>
</reference>
<feature type="region of interest" description="Disordered" evidence="1">
    <location>
        <begin position="549"/>
        <end position="701"/>
    </location>
</feature>
<feature type="transmembrane region" description="Helical" evidence="2">
    <location>
        <begin position="242"/>
        <end position="263"/>
    </location>
</feature>
<feature type="compositionally biased region" description="Low complexity" evidence="1">
    <location>
        <begin position="469"/>
        <end position="482"/>
    </location>
</feature>
<organism evidence="3 4">
    <name type="scientific">Ramalina farinacea</name>
    <dbReference type="NCBI Taxonomy" id="258253"/>
    <lineage>
        <taxon>Eukaryota</taxon>
        <taxon>Fungi</taxon>
        <taxon>Dikarya</taxon>
        <taxon>Ascomycota</taxon>
        <taxon>Pezizomycotina</taxon>
        <taxon>Lecanoromycetes</taxon>
        <taxon>OSLEUM clade</taxon>
        <taxon>Lecanoromycetidae</taxon>
        <taxon>Lecanorales</taxon>
        <taxon>Lecanorineae</taxon>
        <taxon>Ramalinaceae</taxon>
        <taxon>Ramalina</taxon>
    </lineage>
</organism>
<feature type="compositionally biased region" description="Low complexity" evidence="1">
    <location>
        <begin position="311"/>
        <end position="339"/>
    </location>
</feature>
<feature type="compositionally biased region" description="Low complexity" evidence="1">
    <location>
        <begin position="640"/>
        <end position="658"/>
    </location>
</feature>
<feature type="compositionally biased region" description="Low complexity" evidence="1">
    <location>
        <begin position="133"/>
        <end position="144"/>
    </location>
</feature>
<feature type="compositionally biased region" description="Polar residues" evidence="1">
    <location>
        <begin position="597"/>
        <end position="620"/>
    </location>
</feature>
<feature type="compositionally biased region" description="Low complexity" evidence="1">
    <location>
        <begin position="113"/>
        <end position="124"/>
    </location>
</feature>
<dbReference type="Proteomes" id="UP001161017">
    <property type="component" value="Unassembled WGS sequence"/>
</dbReference>
<feature type="compositionally biased region" description="Polar residues" evidence="1">
    <location>
        <begin position="272"/>
        <end position="285"/>
    </location>
</feature>
<evidence type="ECO:0000256" key="2">
    <source>
        <dbReference type="SAM" id="Phobius"/>
    </source>
</evidence>
<sequence>MSLWPPITIPADDRVRNQSPSRFSNAAQRPASLDLASDHTFRLRKSSDIRPPHYLGVAEEVSTWSSLLEESYTPTEHKPWQGIWVGDYSSHQCEFLLVTQKEKRHQQRFAPIRRGSSRSGLPSGIAYIDQDETNQSTSNSTANTDGTGDLDRPNLDANGKPIPSGRLEAIKLTGDPNVPRGECTWFADDIGDAGLIRIADEDLFRGARVVKSMGHVADTGFENDRFIESELIMVDHDTLAQYWMGITAAVATFFISVAVYVWWYKRRPPSYKTPSNQPSTTSRWSPINLVHLGRRNRTRTSSRLPSDEETSYTATRTTTGGTQMTTTTAGSNANTSSPSINRNAPGNRGSVRSILTLPAYNPSPAQDERLIAREGERAGVDTVIEFPETAEEEEARREEDMDSLFRIRQLRRAEIDARNERRRQRAEAREQGDWARLEQLRLDAQRRARARADSGASAGSNGSAGEGSGTNNNNGGSTTSLALPGSSREAIAEHHARANSRERRISSVSYADLGLARHDGSRLRADSVDSDHLPLLGSAASIAGSTNTNAIGANRARGDSGASARNESQPRRTSRFHLPVFSPRHGRSHNRAASAESVISSNVSDDGSTNALELTPTTSSTDRRENSNPHPVPFIITPESTTGSNSNSNDTPGSGSNDTADSPDQPPPDYDSPPDYTSPTMDNNEDGRPPRLPSVRVQTGGIELPEIQVVASTPIP</sequence>
<accession>A0AA43QTJ0</accession>
<feature type="region of interest" description="Disordered" evidence="1">
    <location>
        <begin position="271"/>
        <end position="350"/>
    </location>
</feature>
<name>A0AA43QTJ0_9LECA</name>
<feature type="region of interest" description="Disordered" evidence="1">
    <location>
        <begin position="445"/>
        <end position="483"/>
    </location>
</feature>
<keyword evidence="2" id="KW-1133">Transmembrane helix</keyword>
<feature type="region of interest" description="Disordered" evidence="1">
    <location>
        <begin position="1"/>
        <end position="29"/>
    </location>
</feature>
<feature type="region of interest" description="Disordered" evidence="1">
    <location>
        <begin position="106"/>
        <end position="163"/>
    </location>
</feature>
<keyword evidence="2" id="KW-0472">Membrane</keyword>
<dbReference type="EMBL" id="JAPUFD010000013">
    <property type="protein sequence ID" value="MDI1490946.1"/>
    <property type="molecule type" value="Genomic_DNA"/>
</dbReference>
<protein>
    <submittedName>
        <fullName evidence="3">Uncharacterized protein</fullName>
    </submittedName>
</protein>
<evidence type="ECO:0000313" key="3">
    <source>
        <dbReference type="EMBL" id="MDI1490946.1"/>
    </source>
</evidence>
<dbReference type="AlphaFoldDB" id="A0AA43QTJ0"/>
<keyword evidence="2" id="KW-0812">Transmembrane</keyword>